<evidence type="ECO:0000313" key="1">
    <source>
        <dbReference type="EMBL" id="OCL04523.1"/>
    </source>
</evidence>
<keyword evidence="2" id="KW-1185">Reference proteome</keyword>
<proteinExistence type="predicted"/>
<name>A0A8E2ETS0_9PEZI</name>
<sequence>MGLLHVAWQNGQEVRDGWTYKMGRGDKESWWFGLELSGVPFAFADHYAAVLGGRVEISSGANERRNDTESASTMMPKEKVCGFGVAHAGEDGKLLWYSGGLLKSKAADEKEFMVPEWWMVDAEWIKGSTKEDMSCMNGGQVRPVDTDALRVMMETVEEAKLVDKKFARLIAELQS</sequence>
<accession>A0A8E2ETS0</accession>
<dbReference type="AlphaFoldDB" id="A0A8E2ETS0"/>
<dbReference type="OrthoDB" id="430354at2759"/>
<protein>
    <submittedName>
        <fullName evidence="1">Glycosyltransferase family 71 protein</fullName>
    </submittedName>
</protein>
<gene>
    <name evidence="1" type="ORF">AOQ84DRAFT_115968</name>
</gene>
<organism evidence="1 2">
    <name type="scientific">Glonium stellatum</name>
    <dbReference type="NCBI Taxonomy" id="574774"/>
    <lineage>
        <taxon>Eukaryota</taxon>
        <taxon>Fungi</taxon>
        <taxon>Dikarya</taxon>
        <taxon>Ascomycota</taxon>
        <taxon>Pezizomycotina</taxon>
        <taxon>Dothideomycetes</taxon>
        <taxon>Pleosporomycetidae</taxon>
        <taxon>Gloniales</taxon>
        <taxon>Gloniaceae</taxon>
        <taxon>Glonium</taxon>
    </lineage>
</organism>
<dbReference type="GO" id="GO:0016740">
    <property type="term" value="F:transferase activity"/>
    <property type="evidence" value="ECO:0007669"/>
    <property type="project" value="UniProtKB-KW"/>
</dbReference>
<keyword evidence="1" id="KW-0808">Transferase</keyword>
<dbReference type="EMBL" id="KV750486">
    <property type="protein sequence ID" value="OCL04523.1"/>
    <property type="molecule type" value="Genomic_DNA"/>
</dbReference>
<dbReference type="Proteomes" id="UP000250140">
    <property type="component" value="Unassembled WGS sequence"/>
</dbReference>
<evidence type="ECO:0000313" key="2">
    <source>
        <dbReference type="Proteomes" id="UP000250140"/>
    </source>
</evidence>
<reference evidence="1 2" key="1">
    <citation type="journal article" date="2016" name="Nat. Commun.">
        <title>Ectomycorrhizal ecology is imprinted in the genome of the dominant symbiotic fungus Cenococcum geophilum.</title>
        <authorList>
            <consortium name="DOE Joint Genome Institute"/>
            <person name="Peter M."/>
            <person name="Kohler A."/>
            <person name="Ohm R.A."/>
            <person name="Kuo A."/>
            <person name="Krutzmann J."/>
            <person name="Morin E."/>
            <person name="Arend M."/>
            <person name="Barry K.W."/>
            <person name="Binder M."/>
            <person name="Choi C."/>
            <person name="Clum A."/>
            <person name="Copeland A."/>
            <person name="Grisel N."/>
            <person name="Haridas S."/>
            <person name="Kipfer T."/>
            <person name="LaButti K."/>
            <person name="Lindquist E."/>
            <person name="Lipzen A."/>
            <person name="Maire R."/>
            <person name="Meier B."/>
            <person name="Mihaltcheva S."/>
            <person name="Molinier V."/>
            <person name="Murat C."/>
            <person name="Poggeler S."/>
            <person name="Quandt C.A."/>
            <person name="Sperisen C."/>
            <person name="Tritt A."/>
            <person name="Tisserant E."/>
            <person name="Crous P.W."/>
            <person name="Henrissat B."/>
            <person name="Nehls U."/>
            <person name="Egli S."/>
            <person name="Spatafora J.W."/>
            <person name="Grigoriev I.V."/>
            <person name="Martin F.M."/>
        </authorList>
    </citation>
    <scope>NUCLEOTIDE SEQUENCE [LARGE SCALE GENOMIC DNA]</scope>
    <source>
        <strain evidence="1 2">CBS 207.34</strain>
    </source>
</reference>